<keyword evidence="1" id="KW-0805">Transcription regulation</keyword>
<dbReference type="SUPFAM" id="SSF46689">
    <property type="entry name" value="Homeodomain-like"/>
    <property type="match status" value="1"/>
</dbReference>
<sequence>MRKREDIIDAAERLFYSNGFHATSTDRICSEAGVSTRTFYRYFPSREALTEAVMDARKRRFFAALYPAAQPDAIPQLFAVLASWMQDYGTGGCFFLKVWGEYAEQDPRLCALALDFRYQLREYITAATAQACPQDNGATADAVWMLFEGAITSALIVGPVAARQAAAAAAVLMSASQARP</sequence>
<feature type="DNA-binding region" description="H-T-H motif" evidence="4">
    <location>
        <begin position="24"/>
        <end position="43"/>
    </location>
</feature>
<dbReference type="Pfam" id="PF00440">
    <property type="entry name" value="TetR_N"/>
    <property type="match status" value="1"/>
</dbReference>
<dbReference type="InterPro" id="IPR001647">
    <property type="entry name" value="HTH_TetR"/>
</dbReference>
<dbReference type="EMBL" id="PYEP01000003">
    <property type="protein sequence ID" value="PSN08135.1"/>
    <property type="molecule type" value="Genomic_DNA"/>
</dbReference>
<keyword evidence="3" id="KW-0804">Transcription</keyword>
<reference evidence="6 7" key="1">
    <citation type="submission" date="2018-03" db="EMBL/GenBank/DDBJ databases">
        <title>Draft genome sequence of the first documented clinical Siccibacter turicensis isolate in Austria.</title>
        <authorList>
            <person name="Lepuschitz S."/>
            <person name="Pekard-Amenitsch S."/>
            <person name="Haunold R."/>
            <person name="Schill S."/>
            <person name="Mach R."/>
            <person name="Allerberger F."/>
            <person name="Ruppitsch W."/>
            <person name="Forsythe S.J."/>
        </authorList>
    </citation>
    <scope>NUCLEOTIDE SEQUENCE [LARGE SCALE GENOMIC DNA]</scope>
    <source>
        <strain evidence="6 7">6100069499-17</strain>
    </source>
</reference>
<feature type="domain" description="HTH tetR-type" evidence="5">
    <location>
        <begin position="1"/>
        <end position="61"/>
    </location>
</feature>
<accession>A0A2P8VKQ2</accession>
<evidence type="ECO:0000313" key="7">
    <source>
        <dbReference type="Proteomes" id="UP000240212"/>
    </source>
</evidence>
<keyword evidence="2 4" id="KW-0238">DNA-binding</keyword>
<evidence type="ECO:0000256" key="4">
    <source>
        <dbReference type="PROSITE-ProRule" id="PRU00335"/>
    </source>
</evidence>
<dbReference type="PANTHER" id="PTHR30055:SF200">
    <property type="entry name" value="HTH-TYPE TRANSCRIPTIONAL REPRESSOR BDCR"/>
    <property type="match status" value="1"/>
</dbReference>
<dbReference type="GO" id="GO:0003700">
    <property type="term" value="F:DNA-binding transcription factor activity"/>
    <property type="evidence" value="ECO:0007669"/>
    <property type="project" value="TreeGrafter"/>
</dbReference>
<dbReference type="InterPro" id="IPR036271">
    <property type="entry name" value="Tet_transcr_reg_TetR-rel_C_sf"/>
</dbReference>
<evidence type="ECO:0000259" key="5">
    <source>
        <dbReference type="PROSITE" id="PS50977"/>
    </source>
</evidence>
<evidence type="ECO:0000313" key="6">
    <source>
        <dbReference type="EMBL" id="PSN08135.1"/>
    </source>
</evidence>
<keyword evidence="7" id="KW-1185">Reference proteome</keyword>
<protein>
    <submittedName>
        <fullName evidence="6">TetR/AcrR family transcriptional regulator</fullName>
    </submittedName>
</protein>
<dbReference type="InterPro" id="IPR009057">
    <property type="entry name" value="Homeodomain-like_sf"/>
</dbReference>
<proteinExistence type="predicted"/>
<dbReference type="Gene3D" id="1.10.357.10">
    <property type="entry name" value="Tetracycline Repressor, domain 2"/>
    <property type="match status" value="1"/>
</dbReference>
<dbReference type="PROSITE" id="PS50977">
    <property type="entry name" value="HTH_TETR_2"/>
    <property type="match status" value="1"/>
</dbReference>
<dbReference type="GO" id="GO:0000976">
    <property type="term" value="F:transcription cis-regulatory region binding"/>
    <property type="evidence" value="ECO:0007669"/>
    <property type="project" value="TreeGrafter"/>
</dbReference>
<comment type="caution">
    <text evidence="6">The sequence shown here is derived from an EMBL/GenBank/DDBJ whole genome shotgun (WGS) entry which is preliminary data.</text>
</comment>
<dbReference type="Proteomes" id="UP000240212">
    <property type="component" value="Unassembled WGS sequence"/>
</dbReference>
<gene>
    <name evidence="6" type="ORF">C7G83_08105</name>
</gene>
<dbReference type="RefSeq" id="WP_106876850.1">
    <property type="nucleotide sequence ID" value="NZ_DHYB01000005.1"/>
</dbReference>
<organism evidence="6 7">
    <name type="scientific">Siccibacter turicensis</name>
    <dbReference type="NCBI Taxonomy" id="357233"/>
    <lineage>
        <taxon>Bacteria</taxon>
        <taxon>Pseudomonadati</taxon>
        <taxon>Pseudomonadota</taxon>
        <taxon>Gammaproteobacteria</taxon>
        <taxon>Enterobacterales</taxon>
        <taxon>Enterobacteriaceae</taxon>
        <taxon>Siccibacter</taxon>
    </lineage>
</organism>
<dbReference type="STRING" id="1388748.GCA_000463155_02595"/>
<dbReference type="InterPro" id="IPR050109">
    <property type="entry name" value="HTH-type_TetR-like_transc_reg"/>
</dbReference>
<dbReference type="OrthoDB" id="116240at2"/>
<evidence type="ECO:0000256" key="2">
    <source>
        <dbReference type="ARBA" id="ARBA00023125"/>
    </source>
</evidence>
<evidence type="ECO:0000256" key="3">
    <source>
        <dbReference type="ARBA" id="ARBA00023163"/>
    </source>
</evidence>
<dbReference type="PRINTS" id="PR00455">
    <property type="entry name" value="HTHTETR"/>
</dbReference>
<dbReference type="PANTHER" id="PTHR30055">
    <property type="entry name" value="HTH-TYPE TRANSCRIPTIONAL REGULATOR RUTR"/>
    <property type="match status" value="1"/>
</dbReference>
<dbReference type="SUPFAM" id="SSF48498">
    <property type="entry name" value="Tetracyclin repressor-like, C-terminal domain"/>
    <property type="match status" value="1"/>
</dbReference>
<dbReference type="FunFam" id="1.10.10.60:FF:000141">
    <property type="entry name" value="TetR family transcriptional regulator"/>
    <property type="match status" value="1"/>
</dbReference>
<evidence type="ECO:0000256" key="1">
    <source>
        <dbReference type="ARBA" id="ARBA00023015"/>
    </source>
</evidence>
<dbReference type="AlphaFoldDB" id="A0A2P8VKQ2"/>
<name>A0A2P8VKQ2_9ENTR</name>